<name>A0A812KN88_9DINO</name>
<keyword evidence="3" id="KW-1185">Reference proteome</keyword>
<evidence type="ECO:0008006" key="4">
    <source>
        <dbReference type="Google" id="ProtNLM"/>
    </source>
</evidence>
<comment type="caution">
    <text evidence="2">The sequence shown here is derived from an EMBL/GenBank/DDBJ whole genome shotgun (WGS) entry which is preliminary data.</text>
</comment>
<feature type="chain" id="PRO_5032576229" description="Secreted protein" evidence="1">
    <location>
        <begin position="22"/>
        <end position="156"/>
    </location>
</feature>
<protein>
    <recommendedName>
        <fullName evidence="4">Secreted protein</fullName>
    </recommendedName>
</protein>
<feature type="signal peptide" evidence="1">
    <location>
        <begin position="1"/>
        <end position="21"/>
    </location>
</feature>
<dbReference type="AlphaFoldDB" id="A0A812KN88"/>
<accession>A0A812KN88</accession>
<keyword evidence="1" id="KW-0732">Signal</keyword>
<dbReference type="Proteomes" id="UP000601435">
    <property type="component" value="Unassembled WGS sequence"/>
</dbReference>
<gene>
    <name evidence="2" type="ORF">SNEC2469_LOCUS3544</name>
</gene>
<dbReference type="EMBL" id="CAJNJA010007921">
    <property type="protein sequence ID" value="CAE7230666.1"/>
    <property type="molecule type" value="Genomic_DNA"/>
</dbReference>
<evidence type="ECO:0000313" key="3">
    <source>
        <dbReference type="Proteomes" id="UP000601435"/>
    </source>
</evidence>
<evidence type="ECO:0000256" key="1">
    <source>
        <dbReference type="SAM" id="SignalP"/>
    </source>
</evidence>
<reference evidence="2" key="1">
    <citation type="submission" date="2021-02" db="EMBL/GenBank/DDBJ databases">
        <authorList>
            <person name="Dougan E. K."/>
            <person name="Rhodes N."/>
            <person name="Thang M."/>
            <person name="Chan C."/>
        </authorList>
    </citation>
    <scope>NUCLEOTIDE SEQUENCE</scope>
</reference>
<sequence length="156" mass="16899">MTLSAFTRCWFSSVVLRSVWSIPPSTFCRAKALNNVGVLPERLQFSEVSSGGMKGSRVMRSEMSSGTPKARSLSKESICLQCRPTWGSSKGLMGSQGPERLAIDTQLIQIQPEPGGLKHLSCRKALKLVCSCWILLKGSRSAVRVASTSLGPELVL</sequence>
<organism evidence="2 3">
    <name type="scientific">Symbiodinium necroappetens</name>
    <dbReference type="NCBI Taxonomy" id="1628268"/>
    <lineage>
        <taxon>Eukaryota</taxon>
        <taxon>Sar</taxon>
        <taxon>Alveolata</taxon>
        <taxon>Dinophyceae</taxon>
        <taxon>Suessiales</taxon>
        <taxon>Symbiodiniaceae</taxon>
        <taxon>Symbiodinium</taxon>
    </lineage>
</organism>
<evidence type="ECO:0000313" key="2">
    <source>
        <dbReference type="EMBL" id="CAE7230666.1"/>
    </source>
</evidence>
<proteinExistence type="predicted"/>